<organism evidence="2 3">
    <name type="scientific">Cutibacterium granulosum DSM 20700</name>
    <dbReference type="NCBI Taxonomy" id="1160719"/>
    <lineage>
        <taxon>Bacteria</taxon>
        <taxon>Bacillati</taxon>
        <taxon>Actinomycetota</taxon>
        <taxon>Actinomycetes</taxon>
        <taxon>Propionibacteriales</taxon>
        <taxon>Propionibacteriaceae</taxon>
        <taxon>Cutibacterium</taxon>
    </lineage>
</organism>
<evidence type="ECO:0000313" key="3">
    <source>
        <dbReference type="Proteomes" id="UP000016307"/>
    </source>
</evidence>
<evidence type="ECO:0000259" key="1">
    <source>
        <dbReference type="Pfam" id="PF18096"/>
    </source>
</evidence>
<dbReference type="CDD" id="cd02440">
    <property type="entry name" value="AdoMet_MTases"/>
    <property type="match status" value="1"/>
</dbReference>
<dbReference type="InterPro" id="IPR041497">
    <property type="entry name" value="Thump-like"/>
</dbReference>
<dbReference type="InterPro" id="IPR029063">
    <property type="entry name" value="SAM-dependent_MTases_sf"/>
</dbReference>
<name>U1F9Y0_9ACTN</name>
<dbReference type="Proteomes" id="UP000016307">
    <property type="component" value="Unassembled WGS sequence"/>
</dbReference>
<dbReference type="Gene3D" id="3.40.50.150">
    <property type="entry name" value="Vaccinia Virus protein VP39"/>
    <property type="match status" value="1"/>
</dbReference>
<comment type="caution">
    <text evidence="2">The sequence shown here is derived from an EMBL/GenBank/DDBJ whole genome shotgun (WGS) entry which is preliminary data.</text>
</comment>
<keyword evidence="3" id="KW-1185">Reference proteome</keyword>
<dbReference type="AlphaFoldDB" id="U1F9Y0"/>
<gene>
    <name evidence="2" type="ORF">H641_06143</name>
</gene>
<reference evidence="2 3" key="1">
    <citation type="journal article" date="2013" name="BMC Genomics">
        <title>Comparative genomics reveals distinct host-interacting traits of three major human-associated propionibacteria.</title>
        <authorList>
            <person name="Mak T.N."/>
            <person name="Schmid M."/>
            <person name="Brzuszkiewicz E."/>
            <person name="Zeng G."/>
            <person name="Meyer R."/>
            <person name="Sfanos K.S."/>
            <person name="Brinkmann V."/>
            <person name="Meyer T.F."/>
            <person name="Bruggemann H."/>
        </authorList>
    </citation>
    <scope>NUCLEOTIDE SEQUENCE [LARGE SCALE GENOMIC DNA]</scope>
    <source>
        <strain evidence="2 3">DSM 20700</strain>
    </source>
</reference>
<feature type="domain" description="THUMP-like" evidence="1">
    <location>
        <begin position="337"/>
        <end position="408"/>
    </location>
</feature>
<protein>
    <recommendedName>
        <fullName evidence="1">THUMP-like domain-containing protein</fullName>
    </recommendedName>
</protein>
<evidence type="ECO:0000313" key="2">
    <source>
        <dbReference type="EMBL" id="ERF56318.1"/>
    </source>
</evidence>
<dbReference type="SUPFAM" id="SSF53335">
    <property type="entry name" value="S-adenosyl-L-methionine-dependent methyltransferases"/>
    <property type="match status" value="1"/>
</dbReference>
<sequence>MTCVDVQVAQQLTSTPGAHALAAALDQPDPNSLAAATALRREFPADLAAAALDQAAMRQAAVRKIGDVAATMLWTRDGLEQATRGDVSRWRAERLKAAGIRHVIDLGCACGADSRACLDAGLQVSAVEIDPATAELARHNLPGAQVLCADATAVLDELFAAVPEPPHDRVPGGLASRGVRPGGTAVMLDPARRTGRGRTWRLADVQPPWSFVEHVLQLAPCVVKLGPGVDRGQLPNQPVTHVGHRGDLVEATLWSGFGDLWPGDRAVLVGSDDRGPVELPAALPAPEPGDLGAFLAEPHPAAIRAASLSAIAPQLRSVAPGIAYLTADEPVETPWLTWFAVEEVLPLDVRVLRGWVRKHRVGTVEIKKRGVEVDPVTWRRKLKPSGPNSATLVCTPTTAGARAVVCRRRMVTRN</sequence>
<proteinExistence type="predicted"/>
<accession>U1F9Y0</accession>
<dbReference type="Pfam" id="PF18096">
    <property type="entry name" value="Thump_like"/>
    <property type="match status" value="1"/>
</dbReference>
<dbReference type="PATRIC" id="fig|1160719.4.peg.1154"/>
<dbReference type="EMBL" id="AOSS01000234">
    <property type="protein sequence ID" value="ERF56318.1"/>
    <property type="molecule type" value="Genomic_DNA"/>
</dbReference>